<name>A0A176K2Q2_9BACT</name>
<dbReference type="PANTHER" id="PTHR11482:SF6">
    <property type="entry name" value="ORNITHINE DECARBOXYLASE 1-RELATED"/>
    <property type="match status" value="1"/>
</dbReference>
<keyword evidence="4" id="KW-0456">Lyase</keyword>
<dbReference type="InterPro" id="IPR029066">
    <property type="entry name" value="PLP-binding_barrel"/>
</dbReference>
<feature type="active site" description="Proton donor" evidence="8">
    <location>
        <position position="322"/>
    </location>
</feature>
<dbReference type="PANTHER" id="PTHR11482">
    <property type="entry name" value="ARGININE/DIAMINOPIMELATE/ORNITHINE DECARBOXYLASE"/>
    <property type="match status" value="1"/>
</dbReference>
<organism evidence="10 11">
    <name type="scientific">Kosmotoga arenicorallina S304</name>
    <dbReference type="NCBI Taxonomy" id="1453497"/>
    <lineage>
        <taxon>Bacteria</taxon>
        <taxon>Thermotogati</taxon>
        <taxon>Thermotogota</taxon>
        <taxon>Thermotogae</taxon>
        <taxon>Kosmotogales</taxon>
        <taxon>Kosmotogaceae</taxon>
        <taxon>Kosmotoga</taxon>
    </lineage>
</organism>
<dbReference type="GO" id="GO:0004586">
    <property type="term" value="F:ornithine decarboxylase activity"/>
    <property type="evidence" value="ECO:0007669"/>
    <property type="project" value="UniProtKB-EC"/>
</dbReference>
<evidence type="ECO:0000256" key="4">
    <source>
        <dbReference type="ARBA" id="ARBA00023239"/>
    </source>
</evidence>
<evidence type="ECO:0000259" key="9">
    <source>
        <dbReference type="Pfam" id="PF02784"/>
    </source>
</evidence>
<comment type="caution">
    <text evidence="10">The sequence shown here is derived from an EMBL/GenBank/DDBJ whole genome shotgun (WGS) entry which is preliminary data.</text>
</comment>
<dbReference type="CDD" id="cd00622">
    <property type="entry name" value="PLPDE_III_ODC"/>
    <property type="match status" value="1"/>
</dbReference>
<dbReference type="GO" id="GO:0005737">
    <property type="term" value="C:cytoplasm"/>
    <property type="evidence" value="ECO:0007669"/>
    <property type="project" value="TreeGrafter"/>
</dbReference>
<dbReference type="Gene3D" id="2.40.37.10">
    <property type="entry name" value="Lyase, Ornithine Decarboxylase, Chain A, domain 1"/>
    <property type="match status" value="1"/>
</dbReference>
<dbReference type="PATRIC" id="fig|1453497.3.peg.1422"/>
<dbReference type="Gene3D" id="3.20.20.10">
    <property type="entry name" value="Alanine racemase"/>
    <property type="match status" value="1"/>
</dbReference>
<keyword evidence="11" id="KW-1185">Reference proteome</keyword>
<dbReference type="InterPro" id="IPR000183">
    <property type="entry name" value="Orn/DAP/Arg_de-COase"/>
</dbReference>
<dbReference type="GO" id="GO:0033387">
    <property type="term" value="P:putrescine biosynthetic process from arginine, via ornithine"/>
    <property type="evidence" value="ECO:0007669"/>
    <property type="project" value="TreeGrafter"/>
</dbReference>
<dbReference type="PRINTS" id="PR01182">
    <property type="entry name" value="ORNDCRBXLASE"/>
</dbReference>
<sequence length="392" mass="43838">MQVTPVVRTLAKNLETPFLLMDLSYVKDNYYDILNHINNVRVFYAVKANSHPRIISLLNALGSSFDVASRGEIDKLLSLGVTADRLSFGNPIKKIEDIKYAYAVGVEYFAADSEMEIEKIAAHAPGSKVYGRIMTTGSDSDWPLSKKFGTDVEHVISILRYADNLGLDAYGVSFHVGSQNYNVTNWEKAIKEASEIFKKLRAEGINIRMINLGGGMPVKHIKDIPSVKEIGDVINKTIEKELSFVHNLEIFIEPGRSMVGNAGIFVSQVILRSRKGNEQWVYADAGVFHGLMETIENFQYEIIVEGKQDDKKEVFTLAGPSCDSVDTIYDKVMLPKTIGYGDILYFINAGAYTTEYATNFNGIKAPNIYFVEDFVLTESEYLNDDKGLEQDL</sequence>
<dbReference type="STRING" id="1453497.AT15_07140"/>
<dbReference type="PROSITE" id="PS00878">
    <property type="entry name" value="ODR_DC_2_1"/>
    <property type="match status" value="1"/>
</dbReference>
<dbReference type="OrthoDB" id="9802241at2"/>
<dbReference type="Proteomes" id="UP000077339">
    <property type="component" value="Unassembled WGS sequence"/>
</dbReference>
<gene>
    <name evidence="10" type="ORF">AT15_07140</name>
</gene>
<evidence type="ECO:0000256" key="7">
    <source>
        <dbReference type="ARBA" id="ARBA00049127"/>
    </source>
</evidence>
<evidence type="ECO:0000256" key="3">
    <source>
        <dbReference type="ARBA" id="ARBA00022898"/>
    </source>
</evidence>
<dbReference type="Pfam" id="PF02784">
    <property type="entry name" value="Orn_Arg_deC_N"/>
    <property type="match status" value="1"/>
</dbReference>
<dbReference type="AlphaFoldDB" id="A0A176K2Q2"/>
<feature type="domain" description="Orn/DAP/Arg decarboxylase 2 N-terminal" evidence="9">
    <location>
        <begin position="27"/>
        <end position="259"/>
    </location>
</feature>
<dbReference type="EMBL" id="JFHK01000004">
    <property type="protein sequence ID" value="OAA31263.1"/>
    <property type="molecule type" value="Genomic_DNA"/>
</dbReference>
<accession>A0A176K2Q2</accession>
<evidence type="ECO:0000313" key="10">
    <source>
        <dbReference type="EMBL" id="OAA31263.1"/>
    </source>
</evidence>
<dbReference type="InterPro" id="IPR002433">
    <property type="entry name" value="Orn_de-COase"/>
</dbReference>
<comment type="cofactor">
    <cofactor evidence="1 8">
        <name>pyridoxal 5'-phosphate</name>
        <dbReference type="ChEBI" id="CHEBI:597326"/>
    </cofactor>
</comment>
<feature type="modified residue" description="N6-(pyridoxal phosphate)lysine" evidence="8">
    <location>
        <position position="47"/>
    </location>
</feature>
<evidence type="ECO:0000313" key="11">
    <source>
        <dbReference type="Proteomes" id="UP000077339"/>
    </source>
</evidence>
<proteinExistence type="inferred from homology"/>
<dbReference type="RefSeq" id="WP_068346258.1">
    <property type="nucleotide sequence ID" value="NZ_JFHK01000004.1"/>
</dbReference>
<evidence type="ECO:0000256" key="8">
    <source>
        <dbReference type="PIRSR" id="PIRSR600183-50"/>
    </source>
</evidence>
<evidence type="ECO:0000256" key="6">
    <source>
        <dbReference type="ARBA" id="ARBA00034138"/>
    </source>
</evidence>
<dbReference type="InterPro" id="IPR009006">
    <property type="entry name" value="Ala_racemase/Decarboxylase_C"/>
</dbReference>
<comment type="catalytic activity">
    <reaction evidence="7">
        <text>L-ornithine + H(+) = putrescine + CO2</text>
        <dbReference type="Rhea" id="RHEA:22964"/>
        <dbReference type="ChEBI" id="CHEBI:15378"/>
        <dbReference type="ChEBI" id="CHEBI:16526"/>
        <dbReference type="ChEBI" id="CHEBI:46911"/>
        <dbReference type="ChEBI" id="CHEBI:326268"/>
        <dbReference type="EC" id="4.1.1.17"/>
    </reaction>
</comment>
<dbReference type="FunFam" id="3.20.20.10:FF:000008">
    <property type="entry name" value="Ornithine decarboxylase"/>
    <property type="match status" value="1"/>
</dbReference>
<dbReference type="EC" id="4.1.1.17" evidence="6"/>
<dbReference type="SUPFAM" id="SSF50621">
    <property type="entry name" value="Alanine racemase C-terminal domain-like"/>
    <property type="match status" value="1"/>
</dbReference>
<dbReference type="InterPro" id="IPR022657">
    <property type="entry name" value="De-COase2_CS"/>
</dbReference>
<keyword evidence="3 8" id="KW-0663">Pyridoxal phosphate</keyword>
<dbReference type="SUPFAM" id="SSF51419">
    <property type="entry name" value="PLP-binding barrel"/>
    <property type="match status" value="1"/>
</dbReference>
<reference evidence="10 11" key="1">
    <citation type="submission" date="2014-02" db="EMBL/GenBank/DDBJ databases">
        <title>Kosmotoga genome sequencing.</title>
        <authorList>
            <person name="Pollo S.M."/>
            <person name="Charchuk R."/>
            <person name="Nesbo C.L."/>
        </authorList>
    </citation>
    <scope>NUCLEOTIDE SEQUENCE [LARGE SCALE GENOMIC DNA]</scope>
    <source>
        <strain evidence="10 11">S304</strain>
    </source>
</reference>
<dbReference type="InterPro" id="IPR022644">
    <property type="entry name" value="De-COase2_N"/>
</dbReference>
<evidence type="ECO:0000256" key="5">
    <source>
        <dbReference type="ARBA" id="ARBA00034115"/>
    </source>
</evidence>
<comment type="pathway">
    <text evidence="5">Amine and polyamine biosynthesis; putrescine biosynthesis via L-ornithine pathway; putrescine from L-ornithine: step 1/1.</text>
</comment>
<comment type="similarity">
    <text evidence="2">Belongs to the Orn/Lys/Arg decarboxylase class-II family.</text>
</comment>
<dbReference type="PROSITE" id="PS00879">
    <property type="entry name" value="ODR_DC_2_2"/>
    <property type="match status" value="1"/>
</dbReference>
<protein>
    <recommendedName>
        <fullName evidence="6">ornithine decarboxylase</fullName>
        <ecNumber evidence="6">4.1.1.17</ecNumber>
    </recommendedName>
</protein>
<evidence type="ECO:0000256" key="1">
    <source>
        <dbReference type="ARBA" id="ARBA00001933"/>
    </source>
</evidence>
<dbReference type="PRINTS" id="PR01179">
    <property type="entry name" value="ODADCRBXLASE"/>
</dbReference>
<dbReference type="InterPro" id="IPR022653">
    <property type="entry name" value="De-COase2_pyr-phos_BS"/>
</dbReference>
<evidence type="ECO:0000256" key="2">
    <source>
        <dbReference type="ARBA" id="ARBA00008872"/>
    </source>
</evidence>